<dbReference type="Proteomes" id="UP000776276">
    <property type="component" value="Unassembled WGS sequence"/>
</dbReference>
<comment type="caution">
    <text evidence="2">The sequence shown here is derived from an EMBL/GenBank/DDBJ whole genome shotgun (WGS) entry which is preliminary data.</text>
</comment>
<evidence type="ECO:0000259" key="1">
    <source>
        <dbReference type="SMART" id="SM00953"/>
    </source>
</evidence>
<dbReference type="SMART" id="SM00953">
    <property type="entry name" value="RES"/>
    <property type="match status" value="1"/>
</dbReference>
<dbReference type="Pfam" id="PF08808">
    <property type="entry name" value="RES"/>
    <property type="match status" value="1"/>
</dbReference>
<sequence length="179" mass="19913">MSLPVEAFEGIVYRAHHPRWAVDPESGEGASRHGGRFNRRGTPALYASLRVETAWLEAQQGFPFKAQPMTLCAYAVHCVDILDLSSADVRRAAAVTLEELACPWEDLADRGHEPPSWAVAARLAAEGMAGIIVPSFAHRAGSDDRNLILWKWGREKPHQLRVIDDHRRLPSNDLSWTAD</sequence>
<gene>
    <name evidence="2" type="ORF">KOF26_13415</name>
</gene>
<dbReference type="RefSeq" id="WP_216325876.1">
    <property type="nucleotide sequence ID" value="NZ_JAHKRT010000007.1"/>
</dbReference>
<name>A0ABS6BM66_9SPHN</name>
<keyword evidence="3" id="KW-1185">Reference proteome</keyword>
<dbReference type="EMBL" id="JAHKRT010000007">
    <property type="protein sequence ID" value="MBU3078866.1"/>
    <property type="molecule type" value="Genomic_DNA"/>
</dbReference>
<accession>A0ABS6BM66</accession>
<proteinExistence type="predicted"/>
<organism evidence="2 3">
    <name type="scientific">Sphingomonas quercus</name>
    <dbReference type="NCBI Taxonomy" id="2842451"/>
    <lineage>
        <taxon>Bacteria</taxon>
        <taxon>Pseudomonadati</taxon>
        <taxon>Pseudomonadota</taxon>
        <taxon>Alphaproteobacteria</taxon>
        <taxon>Sphingomonadales</taxon>
        <taxon>Sphingomonadaceae</taxon>
        <taxon>Sphingomonas</taxon>
    </lineage>
</organism>
<evidence type="ECO:0000313" key="2">
    <source>
        <dbReference type="EMBL" id="MBU3078866.1"/>
    </source>
</evidence>
<evidence type="ECO:0000313" key="3">
    <source>
        <dbReference type="Proteomes" id="UP000776276"/>
    </source>
</evidence>
<feature type="domain" description="RES" evidence="1">
    <location>
        <begin position="24"/>
        <end position="163"/>
    </location>
</feature>
<protein>
    <submittedName>
        <fullName evidence="2">RES domain-containing protein</fullName>
    </submittedName>
</protein>
<reference evidence="2 3" key="1">
    <citation type="submission" date="2021-06" db="EMBL/GenBank/DDBJ databases">
        <title>Sphingomonas sp. XMGL2, whole genome shotgun sequencing project.</title>
        <authorList>
            <person name="Zhao G."/>
            <person name="Shen L."/>
        </authorList>
    </citation>
    <scope>NUCLEOTIDE SEQUENCE [LARGE SCALE GENOMIC DNA]</scope>
    <source>
        <strain evidence="2 3">XMGL2</strain>
    </source>
</reference>
<dbReference type="InterPro" id="IPR014914">
    <property type="entry name" value="RES_dom"/>
</dbReference>